<protein>
    <submittedName>
        <fullName evidence="1">Uncharacterized protein</fullName>
    </submittedName>
</protein>
<accession>A0ABR7MD23</accession>
<dbReference type="RefSeq" id="WP_187257848.1">
    <property type="nucleotide sequence ID" value="NZ_JBHULF010000020.1"/>
</dbReference>
<reference evidence="1 2" key="1">
    <citation type="submission" date="2016-07" db="EMBL/GenBank/DDBJ databases">
        <title>Genome analysis of Flavihumibacter stibioxidans YS-17.</title>
        <authorList>
            <person name="Shi K."/>
            <person name="Han Y."/>
            <person name="Wang G."/>
        </authorList>
    </citation>
    <scope>NUCLEOTIDE SEQUENCE [LARGE SCALE GENOMIC DNA]</scope>
    <source>
        <strain evidence="1 2">YS-17</strain>
    </source>
</reference>
<dbReference type="EMBL" id="MBUA01000028">
    <property type="protein sequence ID" value="MBC6492531.1"/>
    <property type="molecule type" value="Genomic_DNA"/>
</dbReference>
<proteinExistence type="predicted"/>
<dbReference type="Proteomes" id="UP000765802">
    <property type="component" value="Unassembled WGS sequence"/>
</dbReference>
<evidence type="ECO:0000313" key="1">
    <source>
        <dbReference type="EMBL" id="MBC6492531.1"/>
    </source>
</evidence>
<gene>
    <name evidence="1" type="ORF">BC349_15830</name>
</gene>
<sequence length="185" mass="22132">MIAISGHINRMILLIAVVAFFSSAGYSQRYDWRTRIDDLVQVADSLSMHSQQTFYLNKFIRNDLPVRETWHYTLHNERVIIFEIHYFIDSSEFQEVYYLDRDQVVCMEQYQILYPQLEEDRILWGTVGFFQGNSLRQYITMGRPPAPTGFSREWDAIGRFRDRYKELLAHRPLQERKHKGTIFVP</sequence>
<name>A0ABR7MD23_9BACT</name>
<comment type="caution">
    <text evidence="1">The sequence shown here is derived from an EMBL/GenBank/DDBJ whole genome shotgun (WGS) entry which is preliminary data.</text>
</comment>
<organism evidence="1 2">
    <name type="scientific">Flavihumibacter stibioxidans</name>
    <dbReference type="NCBI Taxonomy" id="1834163"/>
    <lineage>
        <taxon>Bacteria</taxon>
        <taxon>Pseudomonadati</taxon>
        <taxon>Bacteroidota</taxon>
        <taxon>Chitinophagia</taxon>
        <taxon>Chitinophagales</taxon>
        <taxon>Chitinophagaceae</taxon>
        <taxon>Flavihumibacter</taxon>
    </lineage>
</organism>
<keyword evidence="2" id="KW-1185">Reference proteome</keyword>
<evidence type="ECO:0000313" key="2">
    <source>
        <dbReference type="Proteomes" id="UP000765802"/>
    </source>
</evidence>